<protein>
    <submittedName>
        <fullName evidence="1">Uncharacterized protein</fullName>
    </submittedName>
</protein>
<reference evidence="1" key="2">
    <citation type="journal article" date="2023" name="BMC Genomics">
        <title>Pest status, molecular evolution, and epigenetic factors derived from the genome assembly of Frankliniella fusca, a thysanopteran phytovirus vector.</title>
        <authorList>
            <person name="Catto M.A."/>
            <person name="Labadie P.E."/>
            <person name="Jacobson A.L."/>
            <person name="Kennedy G.G."/>
            <person name="Srinivasan R."/>
            <person name="Hunt B.G."/>
        </authorList>
    </citation>
    <scope>NUCLEOTIDE SEQUENCE</scope>
    <source>
        <strain evidence="1">PL_HMW_Pooled</strain>
    </source>
</reference>
<proteinExistence type="predicted"/>
<evidence type="ECO:0000313" key="1">
    <source>
        <dbReference type="EMBL" id="KAK3928102.1"/>
    </source>
</evidence>
<organism evidence="1 2">
    <name type="scientific">Frankliniella fusca</name>
    <dbReference type="NCBI Taxonomy" id="407009"/>
    <lineage>
        <taxon>Eukaryota</taxon>
        <taxon>Metazoa</taxon>
        <taxon>Ecdysozoa</taxon>
        <taxon>Arthropoda</taxon>
        <taxon>Hexapoda</taxon>
        <taxon>Insecta</taxon>
        <taxon>Pterygota</taxon>
        <taxon>Neoptera</taxon>
        <taxon>Paraneoptera</taxon>
        <taxon>Thysanoptera</taxon>
        <taxon>Terebrantia</taxon>
        <taxon>Thripoidea</taxon>
        <taxon>Thripidae</taxon>
        <taxon>Frankliniella</taxon>
    </lineage>
</organism>
<name>A0AAE1LRW4_9NEOP</name>
<sequence>MSSSDSSTVPTRRRSSILKRISVGSALSLNNNELARKHRYMVEAKQETQEWINLAKERRQQAKIAEAALSEISVHPPVLTFEDVRGDLRPEDLEFLARRPNYEKIVSDTDNFIEKVGLVKTKFEEVDSLINYDELLVKSRVQAIASNICSLCDELPYVKESTMS</sequence>
<comment type="caution">
    <text evidence="1">The sequence shown here is derived from an EMBL/GenBank/DDBJ whole genome shotgun (WGS) entry which is preliminary data.</text>
</comment>
<keyword evidence="2" id="KW-1185">Reference proteome</keyword>
<dbReference type="Proteomes" id="UP001219518">
    <property type="component" value="Unassembled WGS sequence"/>
</dbReference>
<dbReference type="AlphaFoldDB" id="A0AAE1LRW4"/>
<evidence type="ECO:0000313" key="2">
    <source>
        <dbReference type="Proteomes" id="UP001219518"/>
    </source>
</evidence>
<dbReference type="EMBL" id="JAHWGI010001316">
    <property type="protein sequence ID" value="KAK3928102.1"/>
    <property type="molecule type" value="Genomic_DNA"/>
</dbReference>
<gene>
    <name evidence="1" type="ORF">KUF71_016451</name>
</gene>
<accession>A0AAE1LRW4</accession>
<reference evidence="1" key="1">
    <citation type="submission" date="2021-07" db="EMBL/GenBank/DDBJ databases">
        <authorList>
            <person name="Catto M.A."/>
            <person name="Jacobson A."/>
            <person name="Kennedy G."/>
            <person name="Labadie P."/>
            <person name="Hunt B.G."/>
            <person name="Srinivasan R."/>
        </authorList>
    </citation>
    <scope>NUCLEOTIDE SEQUENCE</scope>
    <source>
        <strain evidence="1">PL_HMW_Pooled</strain>
        <tissue evidence="1">Head</tissue>
    </source>
</reference>